<accession>A0A8J7F8G4</accession>
<feature type="transmembrane region" description="Helical" evidence="1">
    <location>
        <begin position="425"/>
        <end position="447"/>
    </location>
</feature>
<feature type="transmembrane region" description="Helical" evidence="1">
    <location>
        <begin position="288"/>
        <end position="305"/>
    </location>
</feature>
<feature type="transmembrane region" description="Helical" evidence="1">
    <location>
        <begin position="121"/>
        <end position="138"/>
    </location>
</feature>
<keyword evidence="1" id="KW-1133">Transmembrane helix</keyword>
<dbReference type="AlphaFoldDB" id="A0A8J7F8G4"/>
<feature type="transmembrane region" description="Helical" evidence="1">
    <location>
        <begin position="349"/>
        <end position="369"/>
    </location>
</feature>
<feature type="transmembrane region" description="Helical" evidence="1">
    <location>
        <begin position="246"/>
        <end position="268"/>
    </location>
</feature>
<protein>
    <submittedName>
        <fullName evidence="2">Glycosyltransferase family 39 protein</fullName>
    </submittedName>
</protein>
<feature type="transmembrane region" description="Helical" evidence="1">
    <location>
        <begin position="312"/>
        <end position="329"/>
    </location>
</feature>
<proteinExistence type="predicted"/>
<organism evidence="2 3">
    <name type="scientific">Plectonema cf. radiosum LEGE 06105</name>
    <dbReference type="NCBI Taxonomy" id="945769"/>
    <lineage>
        <taxon>Bacteria</taxon>
        <taxon>Bacillati</taxon>
        <taxon>Cyanobacteriota</taxon>
        <taxon>Cyanophyceae</taxon>
        <taxon>Oscillatoriophycideae</taxon>
        <taxon>Oscillatoriales</taxon>
        <taxon>Microcoleaceae</taxon>
        <taxon>Plectonema</taxon>
    </lineage>
</organism>
<keyword evidence="1" id="KW-0472">Membrane</keyword>
<reference evidence="2" key="1">
    <citation type="submission" date="2020-10" db="EMBL/GenBank/DDBJ databases">
        <authorList>
            <person name="Castelo-Branco R."/>
            <person name="Eusebio N."/>
            <person name="Adriana R."/>
            <person name="Vieira A."/>
            <person name="Brugerolle De Fraissinette N."/>
            <person name="Rezende De Castro R."/>
            <person name="Schneider M.P."/>
            <person name="Vasconcelos V."/>
            <person name="Leao P.N."/>
        </authorList>
    </citation>
    <scope>NUCLEOTIDE SEQUENCE</scope>
    <source>
        <strain evidence="2">LEGE 06105</strain>
    </source>
</reference>
<feature type="transmembrane region" description="Helical" evidence="1">
    <location>
        <begin position="205"/>
        <end position="234"/>
    </location>
</feature>
<sequence length="586" mass="67153">MTNHKFNLHYLHYLGLTFFIAIAIILRFCNLELKPLWMDEVITAIFSLGKNYSSIPLDIVFSVESLRDVFTYQTGVSCSQIAQNIATDSTHPPLFFCGMYGLLGWMKPLGDDWVSKLRSPSVWFGVTLVVTVYFLNRLAFSRKAGLMGAAIVAVSPFAVYLSQEARHYTLPMLTISLSLLALIQIQRDIFASQQIKIRIWVWLSWTMINIISIYIHYFCIIVFIAQVATLVLLIWRKLKILKIRKVLLTMILSNSVVLISLIPWFRVMQNHLNRSETNWLPIPQHIEPLYQTLINWIIMVVILPVEKQPLPITIISGLLMLLFAGWLGWKVFRGIKFLLKEPQTRLPTLTLLSFTTFVLLGILAISYIFGKDITVAPRYNFIYYPSFSALIAAALISENNSSRIILFAENSLTKQNILKFSTQKLFLPIVLLTSFISCLFVVSDLAFQKPYLPQQVAQNIYQQPTVPLMAVMAYRNYQDVALGLSFALGLEREVKSFQNSNIPASNYHNFAFFNQSVGLESVFKNLSQLPNQNISQLNLWIFAPGRIRNDYPQQIQVSPSLSCNIDTNQHYRIGIPYQLYRCQKNN</sequence>
<keyword evidence="1" id="KW-0812">Transmembrane</keyword>
<dbReference type="EMBL" id="JADEWL010000034">
    <property type="protein sequence ID" value="MBE9213499.1"/>
    <property type="molecule type" value="Genomic_DNA"/>
</dbReference>
<evidence type="ECO:0000256" key="1">
    <source>
        <dbReference type="SAM" id="Phobius"/>
    </source>
</evidence>
<evidence type="ECO:0000313" key="2">
    <source>
        <dbReference type="EMBL" id="MBE9213499.1"/>
    </source>
</evidence>
<feature type="transmembrane region" description="Helical" evidence="1">
    <location>
        <begin position="12"/>
        <end position="29"/>
    </location>
</feature>
<gene>
    <name evidence="2" type="ORF">IQ247_12605</name>
</gene>
<feature type="transmembrane region" description="Helical" evidence="1">
    <location>
        <begin position="144"/>
        <end position="161"/>
    </location>
</feature>
<dbReference type="Proteomes" id="UP000620559">
    <property type="component" value="Unassembled WGS sequence"/>
</dbReference>
<evidence type="ECO:0000313" key="3">
    <source>
        <dbReference type="Proteomes" id="UP000620559"/>
    </source>
</evidence>
<name>A0A8J7F8G4_9CYAN</name>
<comment type="caution">
    <text evidence="2">The sequence shown here is derived from an EMBL/GenBank/DDBJ whole genome shotgun (WGS) entry which is preliminary data.</text>
</comment>
<keyword evidence="3" id="KW-1185">Reference proteome</keyword>